<evidence type="ECO:0000313" key="1">
    <source>
        <dbReference type="Proteomes" id="UP000038040"/>
    </source>
</evidence>
<evidence type="ECO:0000313" key="2">
    <source>
        <dbReference type="WBParaSite" id="DME_0000846201-mRNA-1"/>
    </source>
</evidence>
<reference evidence="2" key="1">
    <citation type="submission" date="2017-02" db="UniProtKB">
        <authorList>
            <consortium name="WormBaseParasite"/>
        </authorList>
    </citation>
    <scope>IDENTIFICATION</scope>
</reference>
<dbReference type="InterPro" id="IPR036574">
    <property type="entry name" value="Scorpion_toxin-like_sf"/>
</dbReference>
<protein>
    <submittedName>
        <fullName evidence="2">WSC domain-containing protein</fullName>
    </submittedName>
</protein>
<sequence>LHNPFAAFLFSQKVFSYYGCTLMDHQTCDELCKQDSYWYGHCASWDGRDFSCKCYDYKPPLDSTVCKPKQQSCNETCKKQACICLGILKSWEKKNKFCPLAVSAVSKAHKYSL</sequence>
<dbReference type="Proteomes" id="UP000038040">
    <property type="component" value="Unplaced"/>
</dbReference>
<name>A0A0N4UL14_DRAME</name>
<proteinExistence type="predicted"/>
<organism evidence="1 2">
    <name type="scientific">Dracunculus medinensis</name>
    <name type="common">Guinea worm</name>
    <dbReference type="NCBI Taxonomy" id="318479"/>
    <lineage>
        <taxon>Eukaryota</taxon>
        <taxon>Metazoa</taxon>
        <taxon>Ecdysozoa</taxon>
        <taxon>Nematoda</taxon>
        <taxon>Chromadorea</taxon>
        <taxon>Rhabditida</taxon>
        <taxon>Spirurina</taxon>
        <taxon>Dracunculoidea</taxon>
        <taxon>Dracunculidae</taxon>
        <taxon>Dracunculus</taxon>
    </lineage>
</organism>
<dbReference type="AlphaFoldDB" id="A0A0N4UL14"/>
<dbReference type="WBParaSite" id="DME_0000846201-mRNA-1">
    <property type="protein sequence ID" value="DME_0000846201-mRNA-1"/>
    <property type="gene ID" value="DME_0000846201"/>
</dbReference>
<dbReference type="SUPFAM" id="SSF57095">
    <property type="entry name" value="Scorpion toxin-like"/>
    <property type="match status" value="1"/>
</dbReference>
<accession>A0A0N4UL14</accession>